<dbReference type="Gene3D" id="2.160.20.10">
    <property type="entry name" value="Single-stranded right-handed beta-helix, Pectin lyase-like"/>
    <property type="match status" value="1"/>
</dbReference>
<dbReference type="Pfam" id="PF00295">
    <property type="entry name" value="Glyco_hydro_28"/>
    <property type="match status" value="1"/>
</dbReference>
<dbReference type="GO" id="GO:0005975">
    <property type="term" value="P:carbohydrate metabolic process"/>
    <property type="evidence" value="ECO:0007669"/>
    <property type="project" value="InterPro"/>
</dbReference>
<dbReference type="SMART" id="SM00710">
    <property type="entry name" value="PbH1"/>
    <property type="match status" value="5"/>
</dbReference>
<gene>
    <name evidence="14" type="ORF">RJ639_040756</name>
</gene>
<evidence type="ECO:0000256" key="3">
    <source>
        <dbReference type="ARBA" id="ARBA00012736"/>
    </source>
</evidence>
<accession>A0AA89B1W6</accession>
<evidence type="ECO:0000256" key="11">
    <source>
        <dbReference type="ARBA" id="ARBA00034074"/>
    </source>
</evidence>
<keyword evidence="4" id="KW-0134">Cell wall</keyword>
<keyword evidence="7" id="KW-0677">Repeat</keyword>
<dbReference type="AlphaFoldDB" id="A0AA89B1W6"/>
<evidence type="ECO:0000256" key="13">
    <source>
        <dbReference type="RuleBase" id="RU361169"/>
    </source>
</evidence>
<evidence type="ECO:0000256" key="10">
    <source>
        <dbReference type="ARBA" id="ARBA00023316"/>
    </source>
</evidence>
<evidence type="ECO:0000256" key="8">
    <source>
        <dbReference type="ARBA" id="ARBA00022801"/>
    </source>
</evidence>
<evidence type="ECO:0000313" key="14">
    <source>
        <dbReference type="EMBL" id="KAK3026084.1"/>
    </source>
</evidence>
<dbReference type="GO" id="GO:0004650">
    <property type="term" value="F:polygalacturonase activity"/>
    <property type="evidence" value="ECO:0007669"/>
    <property type="project" value="UniProtKB-EC"/>
</dbReference>
<dbReference type="InterPro" id="IPR006626">
    <property type="entry name" value="PbH1"/>
</dbReference>
<dbReference type="Proteomes" id="UP001188597">
    <property type="component" value="Unassembled WGS sequence"/>
</dbReference>
<evidence type="ECO:0000256" key="7">
    <source>
        <dbReference type="ARBA" id="ARBA00022737"/>
    </source>
</evidence>
<evidence type="ECO:0000256" key="5">
    <source>
        <dbReference type="ARBA" id="ARBA00022525"/>
    </source>
</evidence>
<dbReference type="InterPro" id="IPR000743">
    <property type="entry name" value="Glyco_hydro_28"/>
</dbReference>
<keyword evidence="10" id="KW-0961">Cell wall biogenesis/degradation</keyword>
<evidence type="ECO:0000256" key="1">
    <source>
        <dbReference type="ARBA" id="ARBA00004191"/>
    </source>
</evidence>
<keyword evidence="8 13" id="KW-0378">Hydrolase</keyword>
<reference evidence="14" key="1">
    <citation type="submission" date="2022-12" db="EMBL/GenBank/DDBJ databases">
        <title>Draft genome assemblies for two species of Escallonia (Escalloniales).</title>
        <authorList>
            <person name="Chanderbali A."/>
            <person name="Dervinis C."/>
            <person name="Anghel I."/>
            <person name="Soltis D."/>
            <person name="Soltis P."/>
            <person name="Zapata F."/>
        </authorList>
    </citation>
    <scope>NUCLEOTIDE SEQUENCE</scope>
    <source>
        <strain evidence="14">UCBG64.0493</strain>
        <tissue evidence="14">Leaf</tissue>
    </source>
</reference>
<evidence type="ECO:0000256" key="12">
    <source>
        <dbReference type="PROSITE-ProRule" id="PRU10052"/>
    </source>
</evidence>
<keyword evidence="5" id="KW-0964">Secreted</keyword>
<dbReference type="EMBL" id="JAVXUP010000515">
    <property type="protein sequence ID" value="KAK3026084.1"/>
    <property type="molecule type" value="Genomic_DNA"/>
</dbReference>
<comment type="similarity">
    <text evidence="2 13">Belongs to the glycosyl hydrolase 28 family.</text>
</comment>
<evidence type="ECO:0000256" key="4">
    <source>
        <dbReference type="ARBA" id="ARBA00022512"/>
    </source>
</evidence>
<keyword evidence="15" id="KW-1185">Reference proteome</keyword>
<evidence type="ECO:0000256" key="6">
    <source>
        <dbReference type="ARBA" id="ARBA00022729"/>
    </source>
</evidence>
<comment type="caution">
    <text evidence="14">The sequence shown here is derived from an EMBL/GenBank/DDBJ whole genome shotgun (WGS) entry which is preliminary data.</text>
</comment>
<feature type="active site" evidence="12">
    <location>
        <position position="278"/>
    </location>
</feature>
<evidence type="ECO:0000256" key="9">
    <source>
        <dbReference type="ARBA" id="ARBA00023295"/>
    </source>
</evidence>
<sequence>MGQLGTSSALSLLTRTIMCTVYSIYFFLNLEKIKGLDPLIQLPQSGVFSDIPRSRNVFYVNDYGAKGDGLEDDTKAFQDVWKMACSLTTRSKIVVPAGNCYLVRPIDFTGPCRSKVTLRISGTIVAPEDPGVWDGLDPHKWLFFHRVKHLTVEGGGIVNGMGSEWWARSCKINVTNLQTFFGSHVDMLQRCKDLKVRNLMMVNSQQMHVVFSHCIRVVVSHLTVLAPALSPNTDGIHISASTRVEVRDSFVRTGDDCISIVSNSSNIRIRKIACGPGHGISIGSLGKSNSLDQVHDVTVVGAFLSNTENGVRIKTWQGGSGFVSNITFQDVWMENVSNPIIIDQYYCDSPFLCPNQTLAVSVNNIHFKKIKGTSATEEAITFACSDTSPCESLYLEDIHLVPSYSVGVTESFCWQARGSSSGLVYPPPCFSSGESFIEQKIFASSALASF</sequence>
<dbReference type="InterPro" id="IPR011050">
    <property type="entry name" value="Pectin_lyase_fold/virulence"/>
</dbReference>
<dbReference type="PANTHER" id="PTHR31375">
    <property type="match status" value="1"/>
</dbReference>
<keyword evidence="9 13" id="KW-0326">Glycosidase</keyword>
<comment type="catalytic activity">
    <reaction evidence="11">
        <text>(1,4-alpha-D-galacturonosyl)n+m + H2O = (1,4-alpha-D-galacturonosyl)n + (1,4-alpha-D-galacturonosyl)m.</text>
        <dbReference type="EC" id="3.2.1.15"/>
    </reaction>
</comment>
<comment type="subcellular location">
    <subcellularLocation>
        <location evidence="1">Secreted</location>
        <location evidence="1">Cell wall</location>
    </subcellularLocation>
</comment>
<proteinExistence type="inferred from homology"/>
<dbReference type="GO" id="GO:0071555">
    <property type="term" value="P:cell wall organization"/>
    <property type="evidence" value="ECO:0007669"/>
    <property type="project" value="UniProtKB-KW"/>
</dbReference>
<evidence type="ECO:0000313" key="15">
    <source>
        <dbReference type="Proteomes" id="UP001188597"/>
    </source>
</evidence>
<dbReference type="FunFam" id="2.160.20.10:FF:000032">
    <property type="entry name" value="Pectin lyase-like superfamily protein"/>
    <property type="match status" value="1"/>
</dbReference>
<dbReference type="InterPro" id="IPR012334">
    <property type="entry name" value="Pectin_lyas_fold"/>
</dbReference>
<organism evidence="14 15">
    <name type="scientific">Escallonia herrerae</name>
    <dbReference type="NCBI Taxonomy" id="1293975"/>
    <lineage>
        <taxon>Eukaryota</taxon>
        <taxon>Viridiplantae</taxon>
        <taxon>Streptophyta</taxon>
        <taxon>Embryophyta</taxon>
        <taxon>Tracheophyta</taxon>
        <taxon>Spermatophyta</taxon>
        <taxon>Magnoliopsida</taxon>
        <taxon>eudicotyledons</taxon>
        <taxon>Gunneridae</taxon>
        <taxon>Pentapetalae</taxon>
        <taxon>asterids</taxon>
        <taxon>campanulids</taxon>
        <taxon>Escalloniales</taxon>
        <taxon>Escalloniaceae</taxon>
        <taxon>Escallonia</taxon>
    </lineage>
</organism>
<dbReference type="SUPFAM" id="SSF51126">
    <property type="entry name" value="Pectin lyase-like"/>
    <property type="match status" value="1"/>
</dbReference>
<protein>
    <recommendedName>
        <fullName evidence="3">endo-polygalacturonase</fullName>
        <ecNumber evidence="3">3.2.1.15</ecNumber>
    </recommendedName>
</protein>
<dbReference type="PROSITE" id="PS00502">
    <property type="entry name" value="POLYGALACTURONASE"/>
    <property type="match status" value="1"/>
</dbReference>
<evidence type="ECO:0000256" key="2">
    <source>
        <dbReference type="ARBA" id="ARBA00008834"/>
    </source>
</evidence>
<name>A0AA89B1W6_9ASTE</name>
<keyword evidence="6" id="KW-0732">Signal</keyword>
<dbReference type="EC" id="3.2.1.15" evidence="3"/>